<evidence type="ECO:0000256" key="1">
    <source>
        <dbReference type="ARBA" id="ARBA00010048"/>
    </source>
</evidence>
<dbReference type="AlphaFoldDB" id="A0A914VNG1"/>
<dbReference type="InterPro" id="IPR009053">
    <property type="entry name" value="Prefoldin"/>
</dbReference>
<name>A0A914VNG1_9BILA</name>
<dbReference type="GO" id="GO:1990115">
    <property type="term" value="P:RNA polymerase III assembly"/>
    <property type="evidence" value="ECO:0007669"/>
    <property type="project" value="TreeGrafter"/>
</dbReference>
<dbReference type="GO" id="GO:1990113">
    <property type="term" value="P:RNA polymerase I assembly"/>
    <property type="evidence" value="ECO:0007669"/>
    <property type="project" value="TreeGrafter"/>
</dbReference>
<organism evidence="5 6">
    <name type="scientific">Plectus sambesii</name>
    <dbReference type="NCBI Taxonomy" id="2011161"/>
    <lineage>
        <taxon>Eukaryota</taxon>
        <taxon>Metazoa</taxon>
        <taxon>Ecdysozoa</taxon>
        <taxon>Nematoda</taxon>
        <taxon>Chromadorea</taxon>
        <taxon>Plectida</taxon>
        <taxon>Plectina</taxon>
        <taxon>Plectoidea</taxon>
        <taxon>Plectidae</taxon>
        <taxon>Plectus</taxon>
    </lineage>
</organism>
<proteinExistence type="inferred from homology"/>
<dbReference type="GO" id="GO:0016272">
    <property type="term" value="C:prefoldin complex"/>
    <property type="evidence" value="ECO:0007669"/>
    <property type="project" value="InterPro"/>
</dbReference>
<dbReference type="CDD" id="cd23157">
    <property type="entry name" value="Prefoldin_5"/>
    <property type="match status" value="1"/>
</dbReference>
<dbReference type="Proteomes" id="UP000887566">
    <property type="component" value="Unplaced"/>
</dbReference>
<dbReference type="SUPFAM" id="SSF46579">
    <property type="entry name" value="Prefoldin"/>
    <property type="match status" value="1"/>
</dbReference>
<comment type="subunit">
    <text evidence="2">Heterohexamer of two PFD-alpha type and four PFD-beta type subunits.</text>
</comment>
<keyword evidence="3" id="KW-0143">Chaperone</keyword>
<dbReference type="GO" id="GO:1990114">
    <property type="term" value="P:RNA polymerase II core complex assembly"/>
    <property type="evidence" value="ECO:0007669"/>
    <property type="project" value="TreeGrafter"/>
</dbReference>
<protein>
    <submittedName>
        <fullName evidence="6 7">Prefoldin subunit 5</fullName>
    </submittedName>
</protein>
<dbReference type="NCBIfam" id="TIGR00293">
    <property type="entry name" value="prefoldin subunit alpha"/>
    <property type="match status" value="1"/>
</dbReference>
<reference evidence="6 7" key="1">
    <citation type="submission" date="2022-11" db="UniProtKB">
        <authorList>
            <consortium name="WormBaseParasite"/>
        </authorList>
    </citation>
    <scope>IDENTIFICATION</scope>
</reference>
<dbReference type="PANTHER" id="PTHR12674">
    <property type="entry name" value="PREFOLDIN SUBUNIT 5"/>
    <property type="match status" value="1"/>
</dbReference>
<feature type="region of interest" description="Disordered" evidence="4">
    <location>
        <begin position="1"/>
        <end position="21"/>
    </location>
</feature>
<dbReference type="WBParaSite" id="PSAMB.scaffold85size82680.g1733.t1">
    <property type="protein sequence ID" value="PSAMB.scaffold85size82680.g1733.t1"/>
    <property type="gene ID" value="PSAMB.scaffold85size82680.g1733"/>
</dbReference>
<evidence type="ECO:0000313" key="6">
    <source>
        <dbReference type="WBParaSite" id="PSAMB.scaffold2162size24937.g16742.t1"/>
    </source>
</evidence>
<comment type="similarity">
    <text evidence="1">Belongs to the prefoldin subunit alpha family.</text>
</comment>
<dbReference type="FunFam" id="1.10.287.370:FF:000004">
    <property type="entry name" value="Probable prefoldin subunit 5"/>
    <property type="match status" value="1"/>
</dbReference>
<sequence>MAQPSGEGKGSQEPRGIPIDQLGMDQLSGLQQQIDKELTFFSESLGELKDVQAKFIDSGEAIALLEPTKSDQEALVPLSESMYVRGTLSRPDKVLVDIGTGYYAEMSHDKAKDYFKRKQDYLGKQIETIQNILLEKQRTRQVIVETLQAKVQAAFQAQQQQMKS</sequence>
<keyword evidence="5" id="KW-1185">Reference proteome</keyword>
<dbReference type="PANTHER" id="PTHR12674:SF2">
    <property type="entry name" value="PREFOLDIN SUBUNIT 5"/>
    <property type="match status" value="1"/>
</dbReference>
<dbReference type="GO" id="GO:0051082">
    <property type="term" value="F:unfolded protein binding"/>
    <property type="evidence" value="ECO:0007669"/>
    <property type="project" value="InterPro"/>
</dbReference>
<dbReference type="InterPro" id="IPR004127">
    <property type="entry name" value="Prefoldin_subunit_alpha"/>
</dbReference>
<accession>A0A914VNG1</accession>
<evidence type="ECO:0000313" key="5">
    <source>
        <dbReference type="Proteomes" id="UP000887566"/>
    </source>
</evidence>
<dbReference type="WBParaSite" id="PSAMB.scaffold2162size24937.g16742.t1">
    <property type="protein sequence ID" value="PSAMB.scaffold2162size24937.g16742.t1"/>
    <property type="gene ID" value="PSAMB.scaffold2162size24937.g16742"/>
</dbReference>
<evidence type="ECO:0000256" key="3">
    <source>
        <dbReference type="ARBA" id="ARBA00023186"/>
    </source>
</evidence>
<dbReference type="Pfam" id="PF02996">
    <property type="entry name" value="Prefoldin"/>
    <property type="match status" value="1"/>
</dbReference>
<dbReference type="GO" id="GO:0006457">
    <property type="term" value="P:protein folding"/>
    <property type="evidence" value="ECO:0007669"/>
    <property type="project" value="InterPro"/>
</dbReference>
<evidence type="ECO:0000256" key="4">
    <source>
        <dbReference type="SAM" id="MobiDB-lite"/>
    </source>
</evidence>
<dbReference type="Gene3D" id="1.10.287.370">
    <property type="match status" value="1"/>
</dbReference>
<evidence type="ECO:0000256" key="2">
    <source>
        <dbReference type="ARBA" id="ARBA00011695"/>
    </source>
</evidence>
<dbReference type="GO" id="GO:0005737">
    <property type="term" value="C:cytoplasm"/>
    <property type="evidence" value="ECO:0007669"/>
    <property type="project" value="TreeGrafter"/>
</dbReference>
<evidence type="ECO:0000313" key="7">
    <source>
        <dbReference type="WBParaSite" id="PSAMB.scaffold85size82680.g1733.t1"/>
    </source>
</evidence>
<dbReference type="InterPro" id="IPR011599">
    <property type="entry name" value="PFD_alpha_archaea"/>
</dbReference>